<organism evidence="2 3">
    <name type="scientific">Macrophomina phaseolina (strain MS6)</name>
    <name type="common">Charcoal rot fungus</name>
    <dbReference type="NCBI Taxonomy" id="1126212"/>
    <lineage>
        <taxon>Eukaryota</taxon>
        <taxon>Fungi</taxon>
        <taxon>Dikarya</taxon>
        <taxon>Ascomycota</taxon>
        <taxon>Pezizomycotina</taxon>
        <taxon>Dothideomycetes</taxon>
        <taxon>Dothideomycetes incertae sedis</taxon>
        <taxon>Botryosphaeriales</taxon>
        <taxon>Botryosphaeriaceae</taxon>
        <taxon>Macrophomina</taxon>
    </lineage>
</organism>
<proteinExistence type="predicted"/>
<comment type="caution">
    <text evidence="2">The sequence shown here is derived from an EMBL/GenBank/DDBJ whole genome shotgun (WGS) entry which is preliminary data.</text>
</comment>
<dbReference type="VEuPathDB" id="FungiDB:MPH_05920"/>
<feature type="region of interest" description="Disordered" evidence="1">
    <location>
        <begin position="76"/>
        <end position="116"/>
    </location>
</feature>
<evidence type="ECO:0000313" key="2">
    <source>
        <dbReference type="EMBL" id="EKG16939.1"/>
    </source>
</evidence>
<evidence type="ECO:0000256" key="1">
    <source>
        <dbReference type="SAM" id="MobiDB-lite"/>
    </source>
</evidence>
<accession>K2S347</accession>
<dbReference type="AlphaFoldDB" id="K2S347"/>
<feature type="compositionally biased region" description="Basic and acidic residues" evidence="1">
    <location>
        <begin position="88"/>
        <end position="105"/>
    </location>
</feature>
<gene>
    <name evidence="2" type="ORF">MPH_05920</name>
</gene>
<feature type="compositionally biased region" description="Low complexity" evidence="1">
    <location>
        <begin position="76"/>
        <end position="85"/>
    </location>
</feature>
<feature type="compositionally biased region" description="Basic residues" evidence="1">
    <location>
        <begin position="106"/>
        <end position="116"/>
    </location>
</feature>
<protein>
    <submittedName>
        <fullName evidence="2">Uncharacterized protein</fullName>
    </submittedName>
</protein>
<dbReference type="InParanoid" id="K2S347"/>
<reference evidence="2 3" key="1">
    <citation type="journal article" date="2012" name="BMC Genomics">
        <title>Tools to kill: Genome of one of the most destructive plant pathogenic fungi Macrophomina phaseolina.</title>
        <authorList>
            <person name="Islam M.S."/>
            <person name="Haque M.S."/>
            <person name="Islam M.M."/>
            <person name="Emdad E.M."/>
            <person name="Halim A."/>
            <person name="Hossen Q.M.M."/>
            <person name="Hossain M.Z."/>
            <person name="Ahmed B."/>
            <person name="Rahim S."/>
            <person name="Rahman M.S."/>
            <person name="Alam M.M."/>
            <person name="Hou S."/>
            <person name="Wan X."/>
            <person name="Saito J.A."/>
            <person name="Alam M."/>
        </authorList>
    </citation>
    <scope>NUCLEOTIDE SEQUENCE [LARGE SCALE GENOMIC DNA]</scope>
    <source>
        <strain evidence="2 3">MS6</strain>
    </source>
</reference>
<dbReference type="EMBL" id="AHHD01000259">
    <property type="protein sequence ID" value="EKG16939.1"/>
    <property type="molecule type" value="Genomic_DNA"/>
</dbReference>
<dbReference type="HOGENOM" id="CLU_1695825_0_0_1"/>
<sequence>MARRSAGRMRLHAVYWRWRRTRSGRGARGAGAWWSELMAAKICPAFVAPPSAMCAELSGSLVMSRMPVAAMTTTARMTTSQATQRPMNEVRREAEKVRRPMERERRVRRRRSHRRRENARLRRLRCRGYACSVLDRDVAGPGSQGRTRQSNASPY</sequence>
<name>K2S347_MACPH</name>
<dbReference type="Proteomes" id="UP000007129">
    <property type="component" value="Unassembled WGS sequence"/>
</dbReference>
<evidence type="ECO:0000313" key="3">
    <source>
        <dbReference type="Proteomes" id="UP000007129"/>
    </source>
</evidence>